<evidence type="ECO:0000313" key="1">
    <source>
        <dbReference type="EMBL" id="KAJ9653656.1"/>
    </source>
</evidence>
<organism evidence="1 2">
    <name type="scientific">Neophaeococcomyces mojaviensis</name>
    <dbReference type="NCBI Taxonomy" id="3383035"/>
    <lineage>
        <taxon>Eukaryota</taxon>
        <taxon>Fungi</taxon>
        <taxon>Dikarya</taxon>
        <taxon>Ascomycota</taxon>
        <taxon>Pezizomycotina</taxon>
        <taxon>Eurotiomycetes</taxon>
        <taxon>Chaetothyriomycetidae</taxon>
        <taxon>Chaetothyriales</taxon>
        <taxon>Chaetothyriales incertae sedis</taxon>
        <taxon>Neophaeococcomyces</taxon>
    </lineage>
</organism>
<sequence length="790" mass="89849">MRLLTYDRDGELRITRDLVDNIPSYAILSHTWGADEEEVAYHEVLHPSSKKKTGYAKIHFCGQQAARDGYQHFWVDTCCINKDSHVELSEAITSMYRWYQQAQICYVYLADVSTCLEVDGFCGRSWERAFRESRWFTRGWTLQELLAPKEVVFFSREGERLGSKTSLEELLSDITGIPLTALRGQSLSQFSVAERMRWTQGRRTKRKEDQAYCLLGIFNVFMYLNYGEGDNAFVRLTEETNKVPKANFTLRIAEGATFDAHGQIHQPCHPATRLDLLQSVRDWTQCVDGKNIFWLNGVAGTGKSTISWTIAKWLSDLGSGGPVALGASFFFKRGEGDRASATLLFPTIANQLAIYISHFDVFLAQAIKAHPQICSKSLGEQFNKLICEPLRQLPTGMGQSTFVLVVDALDECDNEDDIRTVLQLWSRLPRVSGVRLRLFLTSRPELVIRLGFRKMSIEIHQDVVLHDVPQPIIQHDILAFLTDALADIRKEYNLEPMGDPLADDWPGSELLEKLTSLAIPLFIVAATIVRYVAERRQPRQRLQTLLQSRVRPYTSRLGCIYQPVLQAMTSSTNSEQERAQIHKDFRTVVGAIVLLVEPLSSPALAELLDVPLEMIRFCLWPLHSVLHIPQDHTAVIRPLHLSFSEYLTSQDTLNTPFNVNAPATHGQLWRQCLRLLSGPDGLREDICCLRCPGQLRHEISAGRIAKYLPLAVKYACRYWVYHVQSSTSRVSDGDEVHTFLQEHFLHWLEALSLLDRLADGIELVNILHLQLMVGCRLTSFYETRDSLITL</sequence>
<accession>A0ACC3A166</accession>
<protein>
    <submittedName>
        <fullName evidence="1">Uncharacterized protein</fullName>
    </submittedName>
</protein>
<dbReference type="Proteomes" id="UP001172386">
    <property type="component" value="Unassembled WGS sequence"/>
</dbReference>
<name>A0ACC3A166_9EURO</name>
<gene>
    <name evidence="1" type="ORF">H2198_007167</name>
</gene>
<evidence type="ECO:0000313" key="2">
    <source>
        <dbReference type="Proteomes" id="UP001172386"/>
    </source>
</evidence>
<proteinExistence type="predicted"/>
<dbReference type="EMBL" id="JAPDRQ010000145">
    <property type="protein sequence ID" value="KAJ9653656.1"/>
    <property type="molecule type" value="Genomic_DNA"/>
</dbReference>
<comment type="caution">
    <text evidence="1">The sequence shown here is derived from an EMBL/GenBank/DDBJ whole genome shotgun (WGS) entry which is preliminary data.</text>
</comment>
<reference evidence="1" key="1">
    <citation type="submission" date="2022-10" db="EMBL/GenBank/DDBJ databases">
        <title>Culturing micro-colonial fungi from biological soil crusts in the Mojave desert and describing Neophaeococcomyces mojavensis, and introducing the new genera and species Taxawa tesnikishii.</title>
        <authorList>
            <person name="Kurbessoian T."/>
            <person name="Stajich J.E."/>
        </authorList>
    </citation>
    <scope>NUCLEOTIDE SEQUENCE</scope>
    <source>
        <strain evidence="1">JES_112</strain>
    </source>
</reference>
<keyword evidence="2" id="KW-1185">Reference proteome</keyword>